<name>A0A2M3ZT99_9DIPT</name>
<reference evidence="2" key="1">
    <citation type="submission" date="2018-01" db="EMBL/GenBank/DDBJ databases">
        <title>An insight into the sialome of Amazonian anophelines.</title>
        <authorList>
            <person name="Ribeiro J.M."/>
            <person name="Scarpassa V."/>
            <person name="Calvo E."/>
        </authorList>
    </citation>
    <scope>NUCLEOTIDE SEQUENCE</scope>
    <source>
        <tissue evidence="2">Salivary glands</tissue>
    </source>
</reference>
<sequence>MRHSHGHRSDVVISIVVLVTSGTLAGAKVMSKRVLMIGRLQRDHMSAWVDMSHSCSGATWIRHRWLRMMYMMLLRV</sequence>
<organism evidence="2">
    <name type="scientific">Anopheles braziliensis</name>
    <dbReference type="NCBI Taxonomy" id="58242"/>
    <lineage>
        <taxon>Eukaryota</taxon>
        <taxon>Metazoa</taxon>
        <taxon>Ecdysozoa</taxon>
        <taxon>Arthropoda</taxon>
        <taxon>Hexapoda</taxon>
        <taxon>Insecta</taxon>
        <taxon>Pterygota</taxon>
        <taxon>Neoptera</taxon>
        <taxon>Endopterygota</taxon>
        <taxon>Diptera</taxon>
        <taxon>Nematocera</taxon>
        <taxon>Culicoidea</taxon>
        <taxon>Culicidae</taxon>
        <taxon>Anophelinae</taxon>
        <taxon>Anopheles</taxon>
    </lineage>
</organism>
<keyword evidence="1" id="KW-0472">Membrane</keyword>
<dbReference type="AlphaFoldDB" id="A0A2M3ZT99"/>
<accession>A0A2M3ZT99</accession>
<proteinExistence type="predicted"/>
<keyword evidence="1" id="KW-0812">Transmembrane</keyword>
<keyword evidence="1" id="KW-1133">Transmembrane helix</keyword>
<dbReference type="EMBL" id="GGFM01010971">
    <property type="protein sequence ID" value="MBW31722.1"/>
    <property type="molecule type" value="Transcribed_RNA"/>
</dbReference>
<evidence type="ECO:0000313" key="2">
    <source>
        <dbReference type="EMBL" id="MBW31722.1"/>
    </source>
</evidence>
<protein>
    <submittedName>
        <fullName evidence="2">Putative secreted peptide</fullName>
    </submittedName>
</protein>
<evidence type="ECO:0000256" key="1">
    <source>
        <dbReference type="SAM" id="Phobius"/>
    </source>
</evidence>
<feature type="transmembrane region" description="Helical" evidence="1">
    <location>
        <begin position="12"/>
        <end position="30"/>
    </location>
</feature>